<organism evidence="2 3">
    <name type="scientific">Bradyrhizobium lablabi</name>
    <dbReference type="NCBI Taxonomy" id="722472"/>
    <lineage>
        <taxon>Bacteria</taxon>
        <taxon>Pseudomonadati</taxon>
        <taxon>Pseudomonadota</taxon>
        <taxon>Alphaproteobacteria</taxon>
        <taxon>Hyphomicrobiales</taxon>
        <taxon>Nitrobacteraceae</taxon>
        <taxon>Bradyrhizobium</taxon>
    </lineage>
</organism>
<evidence type="ECO:0000313" key="3">
    <source>
        <dbReference type="Proteomes" id="UP000189935"/>
    </source>
</evidence>
<protein>
    <submittedName>
        <fullName evidence="2">Uncharacterized protein</fullName>
    </submittedName>
</protein>
<dbReference type="RefSeq" id="WP_154071236.1">
    <property type="nucleotide sequence ID" value="NZ_LT670844.1"/>
</dbReference>
<evidence type="ECO:0000313" key="2">
    <source>
        <dbReference type="EMBL" id="SHJ94655.1"/>
    </source>
</evidence>
<keyword evidence="1" id="KW-0732">Signal</keyword>
<name>A0A1M6NFZ7_9BRAD</name>
<dbReference type="AlphaFoldDB" id="A0A1M6NFZ7"/>
<reference evidence="2 3" key="1">
    <citation type="submission" date="2016-11" db="EMBL/GenBank/DDBJ databases">
        <authorList>
            <person name="Jaros S."/>
            <person name="Januszkiewicz K."/>
            <person name="Wedrychowicz H."/>
        </authorList>
    </citation>
    <scope>NUCLEOTIDE SEQUENCE [LARGE SCALE GENOMIC DNA]</scope>
    <source>
        <strain evidence="2 3">GAS499</strain>
    </source>
</reference>
<dbReference type="EMBL" id="LT670844">
    <property type="protein sequence ID" value="SHJ94655.1"/>
    <property type="molecule type" value="Genomic_DNA"/>
</dbReference>
<sequence>MGVLAKRGGIVAVLSFMSAMVFGSAFAQDSSKMNKLPTPVPGHFNKACPPGHRVEFVVGSLSLFVDPRWLDIASLAPLSERFGSNCPSQPVTISSIYFSKLTLDAANIPATLGQPFLFFVIRNEAELPLGRMTKLDLPNAPPLRQTAEPYIEEITRSAFRADPHPSPSARVYRLVYPGIGNESPTSIEISCGGDPGHLRGRNCFTPIAYSYLGGLSVQYEFRQDHLPIIEPGQVASPGAMYEPDGVLVFDRHIRAWLDSLTKNP</sequence>
<proteinExistence type="predicted"/>
<accession>A0A1M6NFZ7</accession>
<feature type="signal peptide" evidence="1">
    <location>
        <begin position="1"/>
        <end position="27"/>
    </location>
</feature>
<feature type="chain" id="PRO_5013019948" evidence="1">
    <location>
        <begin position="28"/>
        <end position="264"/>
    </location>
</feature>
<evidence type="ECO:0000256" key="1">
    <source>
        <dbReference type="SAM" id="SignalP"/>
    </source>
</evidence>
<dbReference type="Proteomes" id="UP000189935">
    <property type="component" value="Chromosome I"/>
</dbReference>
<gene>
    <name evidence="2" type="ORF">SAMN05444159_1985</name>
</gene>